<dbReference type="OrthoDB" id="5241375at2"/>
<organism evidence="2 3">
    <name type="scientific">Brachybacterium alimentarium</name>
    <dbReference type="NCBI Taxonomy" id="47845"/>
    <lineage>
        <taxon>Bacteria</taxon>
        <taxon>Bacillati</taxon>
        <taxon>Actinomycetota</taxon>
        <taxon>Actinomycetes</taxon>
        <taxon>Micrococcales</taxon>
        <taxon>Dermabacteraceae</taxon>
        <taxon>Brachybacterium</taxon>
    </lineage>
</organism>
<protein>
    <recommendedName>
        <fullName evidence="1">TNase-like domain-containing protein</fullName>
    </recommendedName>
</protein>
<dbReference type="AlphaFoldDB" id="A0A2A3YIB9"/>
<reference evidence="2 3" key="1">
    <citation type="journal article" date="2017" name="Elife">
        <title>Extensive horizontal gene transfer in cheese-associated bacteria.</title>
        <authorList>
            <person name="Bonham K.S."/>
            <person name="Wolfe B.E."/>
            <person name="Dutton R.J."/>
        </authorList>
    </citation>
    <scope>NUCLEOTIDE SEQUENCE [LARGE SCALE GENOMIC DNA]</scope>
    <source>
        <strain evidence="2 3">341_9</strain>
    </source>
</reference>
<dbReference type="PROSITE" id="PS51257">
    <property type="entry name" value="PROKAR_LIPOPROTEIN"/>
    <property type="match status" value="1"/>
</dbReference>
<dbReference type="SUPFAM" id="SSF50199">
    <property type="entry name" value="Staphylococcal nuclease"/>
    <property type="match status" value="1"/>
</dbReference>
<dbReference type="PROSITE" id="PS50830">
    <property type="entry name" value="TNASE_3"/>
    <property type="match status" value="1"/>
</dbReference>
<dbReference type="EMBL" id="NRGR01000017">
    <property type="protein sequence ID" value="PCC39106.1"/>
    <property type="molecule type" value="Genomic_DNA"/>
</dbReference>
<sequence length="209" mass="22005">MNPRTVSLANQTGGVGKATVVLTAAATLTVLTGCTDLLSELNPVPEADATVTQSTTVVRVIDGDTIAVQPTDELPATNDDGDEHVVRLLGIDAPEMNFYEAEDPECGAQAATDYLAELLPEAAAVTVVYDERADETDRYGRSLAYIESPETEDAGLAMLTEGHAAAWVPQSAPDPERLPTYEEAMTTAQRDRTGAWAQCPAIGRAGANA</sequence>
<dbReference type="InterPro" id="IPR016071">
    <property type="entry name" value="Staphylococal_nuclease_OB-fold"/>
</dbReference>
<gene>
    <name evidence="2" type="ORF">CIK66_10485</name>
</gene>
<comment type="caution">
    <text evidence="2">The sequence shown here is derived from an EMBL/GenBank/DDBJ whole genome shotgun (WGS) entry which is preliminary data.</text>
</comment>
<dbReference type="Pfam" id="PF00565">
    <property type="entry name" value="SNase"/>
    <property type="match status" value="1"/>
</dbReference>
<dbReference type="SMART" id="SM00318">
    <property type="entry name" value="SNc"/>
    <property type="match status" value="1"/>
</dbReference>
<dbReference type="RefSeq" id="WP_096197200.1">
    <property type="nucleotide sequence ID" value="NZ_NRGR01000017.1"/>
</dbReference>
<keyword evidence="3" id="KW-1185">Reference proteome</keyword>
<dbReference type="InterPro" id="IPR035437">
    <property type="entry name" value="SNase_OB-fold_sf"/>
</dbReference>
<dbReference type="Proteomes" id="UP000218598">
    <property type="component" value="Unassembled WGS sequence"/>
</dbReference>
<evidence type="ECO:0000259" key="1">
    <source>
        <dbReference type="PROSITE" id="PS50830"/>
    </source>
</evidence>
<feature type="domain" description="TNase-like" evidence="1">
    <location>
        <begin position="51"/>
        <end position="198"/>
    </location>
</feature>
<dbReference type="Gene3D" id="2.40.50.90">
    <property type="match status" value="1"/>
</dbReference>
<evidence type="ECO:0000313" key="2">
    <source>
        <dbReference type="EMBL" id="PCC39106.1"/>
    </source>
</evidence>
<accession>A0A2A3YIB9</accession>
<name>A0A2A3YIB9_9MICO</name>
<evidence type="ECO:0000313" key="3">
    <source>
        <dbReference type="Proteomes" id="UP000218598"/>
    </source>
</evidence>
<proteinExistence type="predicted"/>